<dbReference type="InterPro" id="IPR003749">
    <property type="entry name" value="ThiS/MoaD-like"/>
</dbReference>
<dbReference type="InterPro" id="IPR012675">
    <property type="entry name" value="Beta-grasp_dom_sf"/>
</dbReference>
<keyword evidence="1" id="KW-0547">Nucleotide-binding</keyword>
<dbReference type="Proteomes" id="UP000190961">
    <property type="component" value="Unassembled WGS sequence"/>
</dbReference>
<reference evidence="4 5" key="1">
    <citation type="submission" date="2017-02" db="EMBL/GenBank/DDBJ databases">
        <authorList>
            <person name="Peterson S.W."/>
        </authorList>
    </citation>
    <scope>NUCLEOTIDE SEQUENCE [LARGE SCALE GENOMIC DNA]</scope>
    <source>
        <strain evidence="4 5">DSM 25262</strain>
    </source>
</reference>
<gene>
    <name evidence="4" type="ORF">SAMN05660236_0433</name>
</gene>
<sequence>MNTFRVKAFGVTKDILGGKETVVEASGKTVADLRSALTEKYPKLVGLRSLFIAVNNSYADDTALLQESDEIALIPPVSGG</sequence>
<evidence type="ECO:0000313" key="4">
    <source>
        <dbReference type="EMBL" id="SKC42892.1"/>
    </source>
</evidence>
<dbReference type="SUPFAM" id="SSF54285">
    <property type="entry name" value="MoaD/ThiS"/>
    <property type="match status" value="1"/>
</dbReference>
<dbReference type="GO" id="GO:1990133">
    <property type="term" value="C:molybdopterin adenylyltransferase complex"/>
    <property type="evidence" value="ECO:0007669"/>
    <property type="project" value="TreeGrafter"/>
</dbReference>
<dbReference type="AlphaFoldDB" id="A0A1T5IUZ3"/>
<comment type="similarity">
    <text evidence="2">Belongs to the MoaD family.</text>
</comment>
<evidence type="ECO:0000256" key="2">
    <source>
        <dbReference type="ARBA" id="ARBA00024200"/>
    </source>
</evidence>
<dbReference type="CDD" id="cd00754">
    <property type="entry name" value="Ubl_MoaD"/>
    <property type="match status" value="1"/>
</dbReference>
<evidence type="ECO:0000256" key="3">
    <source>
        <dbReference type="ARBA" id="ARBA00024247"/>
    </source>
</evidence>
<dbReference type="InterPro" id="IPR044672">
    <property type="entry name" value="MOCS2A"/>
</dbReference>
<evidence type="ECO:0000313" key="5">
    <source>
        <dbReference type="Proteomes" id="UP000190961"/>
    </source>
</evidence>
<evidence type="ECO:0000256" key="1">
    <source>
        <dbReference type="ARBA" id="ARBA00022741"/>
    </source>
</evidence>
<organism evidence="4 5">
    <name type="scientific">Ohtaekwangia koreensis</name>
    <dbReference type="NCBI Taxonomy" id="688867"/>
    <lineage>
        <taxon>Bacteria</taxon>
        <taxon>Pseudomonadati</taxon>
        <taxon>Bacteroidota</taxon>
        <taxon>Cytophagia</taxon>
        <taxon>Cytophagales</taxon>
        <taxon>Fulvivirgaceae</taxon>
        <taxon>Ohtaekwangia</taxon>
    </lineage>
</organism>
<dbReference type="GO" id="GO:0000166">
    <property type="term" value="F:nucleotide binding"/>
    <property type="evidence" value="ECO:0007669"/>
    <property type="project" value="UniProtKB-KW"/>
</dbReference>
<protein>
    <recommendedName>
        <fullName evidence="3">Molybdopterin synthase sulfur carrier subunit</fullName>
    </recommendedName>
</protein>
<dbReference type="PANTHER" id="PTHR33359">
    <property type="entry name" value="MOLYBDOPTERIN SYNTHASE SULFUR CARRIER SUBUNIT"/>
    <property type="match status" value="1"/>
</dbReference>
<dbReference type="Gene3D" id="3.10.20.30">
    <property type="match status" value="1"/>
</dbReference>
<dbReference type="GO" id="GO:0006777">
    <property type="term" value="P:Mo-molybdopterin cofactor biosynthetic process"/>
    <property type="evidence" value="ECO:0007669"/>
    <property type="project" value="InterPro"/>
</dbReference>
<dbReference type="STRING" id="688867.SAMN05660236_0433"/>
<dbReference type="RefSeq" id="WP_079685055.1">
    <property type="nucleotide sequence ID" value="NZ_FUZU01000001.1"/>
</dbReference>
<dbReference type="EMBL" id="FUZU01000001">
    <property type="protein sequence ID" value="SKC42892.1"/>
    <property type="molecule type" value="Genomic_DNA"/>
</dbReference>
<proteinExistence type="inferred from homology"/>
<dbReference type="PANTHER" id="PTHR33359:SF1">
    <property type="entry name" value="MOLYBDOPTERIN SYNTHASE SULFUR CARRIER SUBUNIT"/>
    <property type="match status" value="1"/>
</dbReference>
<keyword evidence="5" id="KW-1185">Reference proteome</keyword>
<dbReference type="Pfam" id="PF02597">
    <property type="entry name" value="ThiS"/>
    <property type="match status" value="1"/>
</dbReference>
<dbReference type="InterPro" id="IPR016155">
    <property type="entry name" value="Mopterin_synth/thiamin_S_b"/>
</dbReference>
<dbReference type="OrthoDB" id="598356at2"/>
<accession>A0A1T5IUZ3</accession>
<name>A0A1T5IUZ3_9BACT</name>
<dbReference type="UniPathway" id="UPA00344"/>